<evidence type="ECO:0000256" key="5">
    <source>
        <dbReference type="ARBA" id="ARBA00022603"/>
    </source>
</evidence>
<dbReference type="Proteomes" id="UP000799757">
    <property type="component" value="Unassembled WGS sequence"/>
</dbReference>
<evidence type="ECO:0000313" key="12">
    <source>
        <dbReference type="Proteomes" id="UP000799757"/>
    </source>
</evidence>
<dbReference type="PANTHER" id="PTHR13600">
    <property type="entry name" value="LEUCINE CARBOXYL METHYLTRANSFERASE"/>
    <property type="match status" value="1"/>
</dbReference>
<keyword evidence="5 8" id="KW-0489">Methyltransferase</keyword>
<dbReference type="EMBL" id="MU002494">
    <property type="protein sequence ID" value="KAF2786308.1"/>
    <property type="molecule type" value="Genomic_DNA"/>
</dbReference>
<comment type="similarity">
    <text evidence="2 8">Belongs to the methyltransferase superfamily. LCMT family.</text>
</comment>
<sequence length="383" mass="42495">MAAQEIPNLKTLLASRRGGPPRGRGRPRGLPHTAHQGSGSTTSDALRDNAVRGTDQDAAGSRVSCVELGYLHDPYARLFATQAATRRLPLLNRGTYVRTSAIDTLVDNFLTTAPATPKQIVSLGAGTDTRFFRLRDKYPDTHIVYHEIDFPTNTAAKLVNLQRHPQLHSKLSSVSSKAPPNPLSLPPAATTYHSPTYNIHSLDLRSLASDDDTPAPMLPNLDPSTPTLLLSEMCLIYLQAPVVSKILATFLQTYMPAPTPVALVLYEPILPNDAFGRTMISNLLTRNIHLPTLLTYPELGDQRQRLRSYGFSDGVRAADTRFIWRDWVSEAEKERVAGLEMLDEHEELDLLLMHYCVAWGWRDGGEEHVFERAWKGVGEQEDG</sequence>
<dbReference type="InterPro" id="IPR016651">
    <property type="entry name" value="LCMT1"/>
</dbReference>
<dbReference type="EC" id="2.1.1.233" evidence="3 8"/>
<reference evidence="11" key="1">
    <citation type="journal article" date="2020" name="Stud. Mycol.">
        <title>101 Dothideomycetes genomes: a test case for predicting lifestyles and emergence of pathogens.</title>
        <authorList>
            <person name="Haridas S."/>
            <person name="Albert R."/>
            <person name="Binder M."/>
            <person name="Bloem J."/>
            <person name="Labutti K."/>
            <person name="Salamov A."/>
            <person name="Andreopoulos B."/>
            <person name="Baker S."/>
            <person name="Barry K."/>
            <person name="Bills G."/>
            <person name="Bluhm B."/>
            <person name="Cannon C."/>
            <person name="Castanera R."/>
            <person name="Culley D."/>
            <person name="Daum C."/>
            <person name="Ezra D."/>
            <person name="Gonzalez J."/>
            <person name="Henrissat B."/>
            <person name="Kuo A."/>
            <person name="Liang C."/>
            <person name="Lipzen A."/>
            <person name="Lutzoni F."/>
            <person name="Magnuson J."/>
            <person name="Mondo S."/>
            <person name="Nolan M."/>
            <person name="Ohm R."/>
            <person name="Pangilinan J."/>
            <person name="Park H.-J."/>
            <person name="Ramirez L."/>
            <person name="Alfaro M."/>
            <person name="Sun H."/>
            <person name="Tritt A."/>
            <person name="Yoshinaga Y."/>
            <person name="Zwiers L.-H."/>
            <person name="Turgeon B."/>
            <person name="Goodwin S."/>
            <person name="Spatafora J."/>
            <person name="Crous P."/>
            <person name="Grigoriev I."/>
        </authorList>
    </citation>
    <scope>NUCLEOTIDE SEQUENCE</scope>
    <source>
        <strain evidence="11">CBS 109.77</strain>
    </source>
</reference>
<protein>
    <recommendedName>
        <fullName evidence="4 8">Leucine carboxyl methyltransferase 1</fullName>
        <ecNumber evidence="3 8">2.1.1.233</ecNumber>
    </recommendedName>
</protein>
<feature type="region of interest" description="Disordered" evidence="10">
    <location>
        <begin position="169"/>
        <end position="189"/>
    </location>
</feature>
<dbReference type="InterPro" id="IPR029063">
    <property type="entry name" value="SAM-dependent_MTases_sf"/>
</dbReference>
<dbReference type="OrthoDB" id="203237at2759"/>
<feature type="binding site" evidence="9">
    <location>
        <position position="98"/>
    </location>
    <ligand>
        <name>S-adenosyl-L-methionine</name>
        <dbReference type="ChEBI" id="CHEBI:59789"/>
    </ligand>
</feature>
<dbReference type="PIRSF" id="PIRSF016305">
    <property type="entry name" value="LCM_mtfrase"/>
    <property type="match status" value="1"/>
</dbReference>
<dbReference type="AlphaFoldDB" id="A0A6A6WQV0"/>
<dbReference type="PANTHER" id="PTHR13600:SF21">
    <property type="entry name" value="LEUCINE CARBOXYL METHYLTRANSFERASE 1"/>
    <property type="match status" value="1"/>
</dbReference>
<feature type="binding site" evidence="9">
    <location>
        <position position="124"/>
    </location>
    <ligand>
        <name>S-adenosyl-L-methionine</name>
        <dbReference type="ChEBI" id="CHEBI:59789"/>
    </ligand>
</feature>
<dbReference type="GO" id="GO:0032259">
    <property type="term" value="P:methylation"/>
    <property type="evidence" value="ECO:0007669"/>
    <property type="project" value="UniProtKB-KW"/>
</dbReference>
<evidence type="ECO:0000256" key="4">
    <source>
        <dbReference type="ARBA" id="ARBA00017497"/>
    </source>
</evidence>
<comment type="catalytic activity">
    <reaction evidence="1 8">
        <text>[phosphatase 2A protein]-C-terminal L-leucine + S-adenosyl-L-methionine = [phosphatase 2A protein]-C-terminal L-leucine methyl ester + S-adenosyl-L-homocysteine</text>
        <dbReference type="Rhea" id="RHEA:48544"/>
        <dbReference type="Rhea" id="RHEA-COMP:12134"/>
        <dbReference type="Rhea" id="RHEA-COMP:12135"/>
        <dbReference type="ChEBI" id="CHEBI:57856"/>
        <dbReference type="ChEBI" id="CHEBI:59789"/>
        <dbReference type="ChEBI" id="CHEBI:90516"/>
        <dbReference type="ChEBI" id="CHEBI:90517"/>
        <dbReference type="EC" id="2.1.1.233"/>
    </reaction>
</comment>
<feature type="binding site" evidence="9">
    <location>
        <begin position="203"/>
        <end position="204"/>
    </location>
    <ligand>
        <name>S-adenosyl-L-methionine</name>
        <dbReference type="ChEBI" id="CHEBI:59789"/>
    </ligand>
</feature>
<feature type="binding site" evidence="9">
    <location>
        <position position="232"/>
    </location>
    <ligand>
        <name>S-adenosyl-L-methionine</name>
        <dbReference type="ChEBI" id="CHEBI:59789"/>
    </ligand>
</feature>
<keyword evidence="7 8" id="KW-0949">S-adenosyl-L-methionine</keyword>
<dbReference type="GO" id="GO:0018423">
    <property type="term" value="F:protein C-terminal leucine carboxyl O-methyltransferase activity"/>
    <property type="evidence" value="ECO:0007669"/>
    <property type="project" value="UniProtKB-EC"/>
</dbReference>
<dbReference type="Gene3D" id="3.40.50.150">
    <property type="entry name" value="Vaccinia Virus protein VP39"/>
    <property type="match status" value="1"/>
</dbReference>
<feature type="compositionally biased region" description="Polar residues" evidence="10">
    <location>
        <begin position="35"/>
        <end position="44"/>
    </location>
</feature>
<dbReference type="SUPFAM" id="SSF53335">
    <property type="entry name" value="S-adenosyl-L-methionine-dependent methyltransferases"/>
    <property type="match status" value="1"/>
</dbReference>
<evidence type="ECO:0000256" key="3">
    <source>
        <dbReference type="ARBA" id="ARBA00012834"/>
    </source>
</evidence>
<gene>
    <name evidence="11" type="ORF">K505DRAFT_330447</name>
</gene>
<keyword evidence="6 8" id="KW-0808">Transferase</keyword>
<evidence type="ECO:0000256" key="8">
    <source>
        <dbReference type="PIRNR" id="PIRNR016305"/>
    </source>
</evidence>
<dbReference type="InterPro" id="IPR007213">
    <property type="entry name" value="Ppm1/Ppm2/Tcmp"/>
</dbReference>
<feature type="region of interest" description="Disordered" evidence="10">
    <location>
        <begin position="1"/>
        <end position="47"/>
    </location>
</feature>
<keyword evidence="12" id="KW-1185">Reference proteome</keyword>
<organism evidence="11 12">
    <name type="scientific">Melanomma pulvis-pyrius CBS 109.77</name>
    <dbReference type="NCBI Taxonomy" id="1314802"/>
    <lineage>
        <taxon>Eukaryota</taxon>
        <taxon>Fungi</taxon>
        <taxon>Dikarya</taxon>
        <taxon>Ascomycota</taxon>
        <taxon>Pezizomycotina</taxon>
        <taxon>Dothideomycetes</taxon>
        <taxon>Pleosporomycetidae</taxon>
        <taxon>Pleosporales</taxon>
        <taxon>Melanommataceae</taxon>
        <taxon>Melanomma</taxon>
    </lineage>
</organism>
<evidence type="ECO:0000256" key="6">
    <source>
        <dbReference type="ARBA" id="ARBA00022679"/>
    </source>
</evidence>
<evidence type="ECO:0000313" key="11">
    <source>
        <dbReference type="EMBL" id="KAF2786308.1"/>
    </source>
</evidence>
<comment type="function">
    <text evidence="8">Methylates the carboxyl group of the C-terminal leucine residue of protein phosphatase 2A catalytic subunits to form alpha-leucine ester residues.</text>
</comment>
<proteinExistence type="inferred from homology"/>
<dbReference type="Pfam" id="PF04072">
    <property type="entry name" value="LCM"/>
    <property type="match status" value="1"/>
</dbReference>
<evidence type="ECO:0000256" key="10">
    <source>
        <dbReference type="SAM" id="MobiDB-lite"/>
    </source>
</evidence>
<evidence type="ECO:0000256" key="1">
    <source>
        <dbReference type="ARBA" id="ARBA00000724"/>
    </source>
</evidence>
<accession>A0A6A6WQV0</accession>
<evidence type="ECO:0000256" key="7">
    <source>
        <dbReference type="ARBA" id="ARBA00022691"/>
    </source>
</evidence>
<name>A0A6A6WQV0_9PLEO</name>
<evidence type="ECO:0000256" key="2">
    <source>
        <dbReference type="ARBA" id="ARBA00010703"/>
    </source>
</evidence>
<evidence type="ECO:0000256" key="9">
    <source>
        <dbReference type="PIRSR" id="PIRSR016305-1"/>
    </source>
</evidence>